<evidence type="ECO:0000313" key="1">
    <source>
        <dbReference type="EMBL" id="KAK1446216.1"/>
    </source>
</evidence>
<accession>A0AAI9TUV3</accession>
<protein>
    <submittedName>
        <fullName evidence="1">Uncharacterized protein</fullName>
    </submittedName>
</protein>
<keyword evidence="2" id="KW-1185">Reference proteome</keyword>
<organism evidence="1 2">
    <name type="scientific">Colletotrichum melonis</name>
    <dbReference type="NCBI Taxonomy" id="1209925"/>
    <lineage>
        <taxon>Eukaryota</taxon>
        <taxon>Fungi</taxon>
        <taxon>Dikarya</taxon>
        <taxon>Ascomycota</taxon>
        <taxon>Pezizomycotina</taxon>
        <taxon>Sordariomycetes</taxon>
        <taxon>Hypocreomycetidae</taxon>
        <taxon>Glomerellales</taxon>
        <taxon>Glomerellaceae</taxon>
        <taxon>Colletotrichum</taxon>
        <taxon>Colletotrichum acutatum species complex</taxon>
    </lineage>
</organism>
<gene>
    <name evidence="1" type="ORF">CMEL01_10459</name>
</gene>
<sequence>MIGCRVLNSICEPGGIVGPLFLSLPRGRKSTFGECWAFPLFACPCPPPVPCCAGWGLFFSQFSHSSIAFAAAAASLADADVRIHMRTTWSFWPNSEPLRSDTTLEVTLWELISSKIGLRGPDDGSPVTGKVNWHAGIPEQIGILDYFLTAFTGLSPHPNQHHAVP</sequence>
<reference evidence="1 2" key="1">
    <citation type="submission" date="2016-10" db="EMBL/GenBank/DDBJ databases">
        <title>The genome sequence of Colletotrichum fioriniae PJ7.</title>
        <authorList>
            <person name="Baroncelli R."/>
        </authorList>
    </citation>
    <scope>NUCLEOTIDE SEQUENCE [LARGE SCALE GENOMIC DNA]</scope>
    <source>
        <strain evidence="1">Col 31</strain>
    </source>
</reference>
<evidence type="ECO:0000313" key="2">
    <source>
        <dbReference type="Proteomes" id="UP001239795"/>
    </source>
</evidence>
<dbReference type="EMBL" id="MLGG01000090">
    <property type="protein sequence ID" value="KAK1446216.1"/>
    <property type="molecule type" value="Genomic_DNA"/>
</dbReference>
<comment type="caution">
    <text evidence="1">The sequence shown here is derived from an EMBL/GenBank/DDBJ whole genome shotgun (WGS) entry which is preliminary data.</text>
</comment>
<dbReference type="Proteomes" id="UP001239795">
    <property type="component" value="Unassembled WGS sequence"/>
</dbReference>
<dbReference type="AlphaFoldDB" id="A0AAI9TUV3"/>
<proteinExistence type="predicted"/>
<name>A0AAI9TUV3_9PEZI</name>